<evidence type="ECO:0000313" key="2">
    <source>
        <dbReference type="Proteomes" id="UP001218218"/>
    </source>
</evidence>
<sequence length="95" mass="11112">LMFKFNAQHSCHTAECGATGERLRMQERVESDNTEKYIEHNPVDRFIINSHAFHNAHLLRAALPRALLAPLPLFEDRRTKHHELAAELREKQETR</sequence>
<dbReference type="EMBL" id="JARIHO010000040">
    <property type="protein sequence ID" value="KAJ7328066.1"/>
    <property type="molecule type" value="Genomic_DNA"/>
</dbReference>
<feature type="non-terminal residue" evidence="1">
    <location>
        <position position="95"/>
    </location>
</feature>
<feature type="non-terminal residue" evidence="1">
    <location>
        <position position="1"/>
    </location>
</feature>
<dbReference type="AlphaFoldDB" id="A0AAD6ZMD3"/>
<protein>
    <submittedName>
        <fullName evidence="1">Uncharacterized protein</fullName>
    </submittedName>
</protein>
<reference evidence="1" key="1">
    <citation type="submission" date="2023-03" db="EMBL/GenBank/DDBJ databases">
        <title>Massive genome expansion in bonnet fungi (Mycena s.s.) driven by repeated elements and novel gene families across ecological guilds.</title>
        <authorList>
            <consortium name="Lawrence Berkeley National Laboratory"/>
            <person name="Harder C.B."/>
            <person name="Miyauchi S."/>
            <person name="Viragh M."/>
            <person name="Kuo A."/>
            <person name="Thoen E."/>
            <person name="Andreopoulos B."/>
            <person name="Lu D."/>
            <person name="Skrede I."/>
            <person name="Drula E."/>
            <person name="Henrissat B."/>
            <person name="Morin E."/>
            <person name="Kohler A."/>
            <person name="Barry K."/>
            <person name="LaButti K."/>
            <person name="Morin E."/>
            <person name="Salamov A."/>
            <person name="Lipzen A."/>
            <person name="Mereny Z."/>
            <person name="Hegedus B."/>
            <person name="Baldrian P."/>
            <person name="Stursova M."/>
            <person name="Weitz H."/>
            <person name="Taylor A."/>
            <person name="Grigoriev I.V."/>
            <person name="Nagy L.G."/>
            <person name="Martin F."/>
            <person name="Kauserud H."/>
        </authorList>
    </citation>
    <scope>NUCLEOTIDE SEQUENCE</scope>
    <source>
        <strain evidence="1">CBHHK002</strain>
    </source>
</reference>
<evidence type="ECO:0000313" key="1">
    <source>
        <dbReference type="EMBL" id="KAJ7328066.1"/>
    </source>
</evidence>
<keyword evidence="2" id="KW-1185">Reference proteome</keyword>
<organism evidence="1 2">
    <name type="scientific">Mycena albidolilacea</name>
    <dbReference type="NCBI Taxonomy" id="1033008"/>
    <lineage>
        <taxon>Eukaryota</taxon>
        <taxon>Fungi</taxon>
        <taxon>Dikarya</taxon>
        <taxon>Basidiomycota</taxon>
        <taxon>Agaricomycotina</taxon>
        <taxon>Agaricomycetes</taxon>
        <taxon>Agaricomycetidae</taxon>
        <taxon>Agaricales</taxon>
        <taxon>Marasmiineae</taxon>
        <taxon>Mycenaceae</taxon>
        <taxon>Mycena</taxon>
    </lineage>
</organism>
<name>A0AAD6ZMD3_9AGAR</name>
<gene>
    <name evidence="1" type="ORF">DFH08DRAFT_662758</name>
</gene>
<accession>A0AAD6ZMD3</accession>
<dbReference type="Proteomes" id="UP001218218">
    <property type="component" value="Unassembled WGS sequence"/>
</dbReference>
<comment type="caution">
    <text evidence="1">The sequence shown here is derived from an EMBL/GenBank/DDBJ whole genome shotgun (WGS) entry which is preliminary data.</text>
</comment>
<proteinExistence type="predicted"/>